<evidence type="ECO:0000259" key="1">
    <source>
        <dbReference type="Pfam" id="PF06985"/>
    </source>
</evidence>
<keyword evidence="3" id="KW-1185">Reference proteome</keyword>
<sequence length="674" mass="76337">MEGIIQFAENPFRRAPIDASSILVGDYAAYYSGIEYHPLSIRNNEIRLLRIQPATSQADRIVCHLEHTPLNHPRDNTSGYVALSYYWGDGASGTHLILAGYEVQVTMNLYRALWQLRAGGHYLVWADGLCINQADLEERSEQVLRMAAIYRSASLVISYLDSQDPMDDSRSVKVLELNSQARRKSAEMDRYLQQKRNRIKKTTTSVQGGFLFGRLATKETQQKPKMLSKPSKLQVTEEEYEALVKLLEHEYWMRAWIIQEISVNPNLKIIWCGCEISLDELMVTVQQLAHIDRIGKSQARHHIEQLSRIRKSQLALQPLALIDALKMCYQARATIYRDRVFALLSLTHDGPSLVPLPSYEVPTNKLCRDMTVRIIQATGNLEMVVAKKHEVNTWYPNWFSSQTFAPSPAATGVEGLRSLIEYPIDRYYRASGNRRADCVPSLLDSGISFKGVVIGKVSAISPTLEESKASNLDRSRIIVSRVWKAGGSTEANLRTKYLAAAGVLRWLLVGVTSDPPNDRHSTYHDTLKRLSRLLHRRAATIEQYAPDLIQWMNCCEQQKFKVNREPFVAHFSERNEKGAPIPNMLPKTCRVIQKNLEAGMRLGSLNEESLGWFHKNTRMGDRVFIFLGSAMPCVVRPSGYDHGFTIVGPCIVHGAMDGLKLESVMNQVEYIRVS</sequence>
<dbReference type="EMBL" id="JANPWZ010003130">
    <property type="protein sequence ID" value="KAJ3554134.1"/>
    <property type="molecule type" value="Genomic_DNA"/>
</dbReference>
<dbReference type="InterPro" id="IPR010730">
    <property type="entry name" value="HET"/>
</dbReference>
<reference evidence="2" key="1">
    <citation type="submission" date="2022-07" db="EMBL/GenBank/DDBJ databases">
        <title>Genome Sequence of Xylaria arbuscula.</title>
        <authorList>
            <person name="Buettner E."/>
        </authorList>
    </citation>
    <scope>NUCLEOTIDE SEQUENCE</scope>
    <source>
        <strain evidence="2">VT107</strain>
    </source>
</reference>
<gene>
    <name evidence="2" type="ORF">NPX13_g10697</name>
</gene>
<dbReference type="InterPro" id="IPR052895">
    <property type="entry name" value="HetReg/Transcr_Mod"/>
</dbReference>
<feature type="domain" description="Heterokaryon incompatibility" evidence="1">
    <location>
        <begin position="80"/>
        <end position="260"/>
    </location>
</feature>
<dbReference type="Pfam" id="PF06985">
    <property type="entry name" value="HET"/>
    <property type="match status" value="1"/>
</dbReference>
<dbReference type="PANTHER" id="PTHR24148">
    <property type="entry name" value="ANKYRIN REPEAT DOMAIN-CONTAINING PROTEIN 39 HOMOLOG-RELATED"/>
    <property type="match status" value="1"/>
</dbReference>
<protein>
    <recommendedName>
        <fullName evidence="1">Heterokaryon incompatibility domain-containing protein</fullName>
    </recommendedName>
</protein>
<evidence type="ECO:0000313" key="2">
    <source>
        <dbReference type="EMBL" id="KAJ3554134.1"/>
    </source>
</evidence>
<accession>A0A9W8THQ8</accession>
<dbReference type="AlphaFoldDB" id="A0A9W8THQ8"/>
<dbReference type="PANTHER" id="PTHR24148:SF64">
    <property type="entry name" value="HETEROKARYON INCOMPATIBILITY DOMAIN-CONTAINING PROTEIN"/>
    <property type="match status" value="1"/>
</dbReference>
<organism evidence="2 3">
    <name type="scientific">Xylaria arbuscula</name>
    <dbReference type="NCBI Taxonomy" id="114810"/>
    <lineage>
        <taxon>Eukaryota</taxon>
        <taxon>Fungi</taxon>
        <taxon>Dikarya</taxon>
        <taxon>Ascomycota</taxon>
        <taxon>Pezizomycotina</taxon>
        <taxon>Sordariomycetes</taxon>
        <taxon>Xylariomycetidae</taxon>
        <taxon>Xylariales</taxon>
        <taxon>Xylariaceae</taxon>
        <taxon>Xylaria</taxon>
    </lineage>
</organism>
<dbReference type="VEuPathDB" id="FungiDB:F4678DRAFT_457874"/>
<dbReference type="Proteomes" id="UP001148614">
    <property type="component" value="Unassembled WGS sequence"/>
</dbReference>
<proteinExistence type="predicted"/>
<dbReference type="Pfam" id="PF26639">
    <property type="entry name" value="Het-6_barrel"/>
    <property type="match status" value="1"/>
</dbReference>
<evidence type="ECO:0000313" key="3">
    <source>
        <dbReference type="Proteomes" id="UP001148614"/>
    </source>
</evidence>
<comment type="caution">
    <text evidence="2">The sequence shown here is derived from an EMBL/GenBank/DDBJ whole genome shotgun (WGS) entry which is preliminary data.</text>
</comment>
<name>A0A9W8THQ8_9PEZI</name>